<accession>A0A9R1VEC7</accession>
<dbReference type="AlphaFoldDB" id="A0A9R1VEC7"/>
<reference evidence="2 3" key="1">
    <citation type="journal article" date="2017" name="Nat. Commun.">
        <title>Genome assembly with in vitro proximity ligation data and whole-genome triplication in lettuce.</title>
        <authorList>
            <person name="Reyes-Chin-Wo S."/>
            <person name="Wang Z."/>
            <person name="Yang X."/>
            <person name="Kozik A."/>
            <person name="Arikit S."/>
            <person name="Song C."/>
            <person name="Xia L."/>
            <person name="Froenicke L."/>
            <person name="Lavelle D.O."/>
            <person name="Truco M.J."/>
            <person name="Xia R."/>
            <person name="Zhu S."/>
            <person name="Xu C."/>
            <person name="Xu H."/>
            <person name="Xu X."/>
            <person name="Cox K."/>
            <person name="Korf I."/>
            <person name="Meyers B.C."/>
            <person name="Michelmore R.W."/>
        </authorList>
    </citation>
    <scope>NUCLEOTIDE SEQUENCE [LARGE SCALE GENOMIC DNA]</scope>
    <source>
        <strain evidence="3">cv. Salinas</strain>
        <tissue evidence="2">Seedlings</tissue>
    </source>
</reference>
<comment type="caution">
    <text evidence="2">The sequence shown here is derived from an EMBL/GenBank/DDBJ whole genome shotgun (WGS) entry which is preliminary data.</text>
</comment>
<keyword evidence="3" id="KW-1185">Reference proteome</keyword>
<organism evidence="2 3">
    <name type="scientific">Lactuca sativa</name>
    <name type="common">Garden lettuce</name>
    <dbReference type="NCBI Taxonomy" id="4236"/>
    <lineage>
        <taxon>Eukaryota</taxon>
        <taxon>Viridiplantae</taxon>
        <taxon>Streptophyta</taxon>
        <taxon>Embryophyta</taxon>
        <taxon>Tracheophyta</taxon>
        <taxon>Spermatophyta</taxon>
        <taxon>Magnoliopsida</taxon>
        <taxon>eudicotyledons</taxon>
        <taxon>Gunneridae</taxon>
        <taxon>Pentapetalae</taxon>
        <taxon>asterids</taxon>
        <taxon>campanulids</taxon>
        <taxon>Asterales</taxon>
        <taxon>Asteraceae</taxon>
        <taxon>Cichorioideae</taxon>
        <taxon>Cichorieae</taxon>
        <taxon>Lactucinae</taxon>
        <taxon>Lactuca</taxon>
    </lineage>
</organism>
<name>A0A9R1VEC7_LACSA</name>
<dbReference type="EMBL" id="NBSK02000005">
    <property type="protein sequence ID" value="KAJ0203220.1"/>
    <property type="molecule type" value="Genomic_DNA"/>
</dbReference>
<dbReference type="Proteomes" id="UP000235145">
    <property type="component" value="Unassembled WGS sequence"/>
</dbReference>
<protein>
    <submittedName>
        <fullName evidence="2">Uncharacterized protein</fullName>
    </submittedName>
</protein>
<feature type="region of interest" description="Disordered" evidence="1">
    <location>
        <begin position="81"/>
        <end position="105"/>
    </location>
</feature>
<evidence type="ECO:0000313" key="2">
    <source>
        <dbReference type="EMBL" id="KAJ0203220.1"/>
    </source>
</evidence>
<proteinExistence type="predicted"/>
<evidence type="ECO:0000256" key="1">
    <source>
        <dbReference type="SAM" id="MobiDB-lite"/>
    </source>
</evidence>
<gene>
    <name evidence="2" type="ORF">LSAT_V11C500289920</name>
</gene>
<sequence>MKNTEAIHENANVETISSKSTTFESDSMEIIGFSPHFSPYKSIKERVILEEVSTIVKEDEQFERKRKRVFIDCVELNPEPDEVISSKNEPEEHMPWNSWQSIDQP</sequence>
<evidence type="ECO:0000313" key="3">
    <source>
        <dbReference type="Proteomes" id="UP000235145"/>
    </source>
</evidence>